<sequence>MLAIPHLSQVSSMAKIDSKEAQMKSKAGVVWIHLTQQAHFVFALQRSTSCKSKTSAINRAFCKPLRQLEACIKEALRRSLLNGSLIRSRSVLEDGVLDPENTVVSIFPSLMHYDGPIEFGGKGKGYYDCRSKKSSKLPKLQTESPKTPLTGKEEPLIVRGDESPITFETIVQEPCN</sequence>
<protein>
    <submittedName>
        <fullName evidence="1">Uncharacterized protein</fullName>
    </submittedName>
</protein>
<keyword evidence="2" id="KW-1185">Reference proteome</keyword>
<dbReference type="Proteomes" id="UP001151760">
    <property type="component" value="Unassembled WGS sequence"/>
</dbReference>
<comment type="caution">
    <text evidence="1">The sequence shown here is derived from an EMBL/GenBank/DDBJ whole genome shotgun (WGS) entry which is preliminary data.</text>
</comment>
<evidence type="ECO:0000313" key="1">
    <source>
        <dbReference type="EMBL" id="GJT25030.1"/>
    </source>
</evidence>
<reference evidence="1" key="2">
    <citation type="submission" date="2022-01" db="EMBL/GenBank/DDBJ databases">
        <authorList>
            <person name="Yamashiro T."/>
            <person name="Shiraishi A."/>
            <person name="Satake H."/>
            <person name="Nakayama K."/>
        </authorList>
    </citation>
    <scope>NUCLEOTIDE SEQUENCE</scope>
</reference>
<reference evidence="1" key="1">
    <citation type="journal article" date="2022" name="Int. J. Mol. Sci.">
        <title>Draft Genome of Tanacetum Coccineum: Genomic Comparison of Closely Related Tanacetum-Family Plants.</title>
        <authorList>
            <person name="Yamashiro T."/>
            <person name="Shiraishi A."/>
            <person name="Nakayama K."/>
            <person name="Satake H."/>
        </authorList>
    </citation>
    <scope>NUCLEOTIDE SEQUENCE</scope>
</reference>
<proteinExistence type="predicted"/>
<dbReference type="EMBL" id="BQNB010014182">
    <property type="protein sequence ID" value="GJT25030.1"/>
    <property type="molecule type" value="Genomic_DNA"/>
</dbReference>
<organism evidence="1 2">
    <name type="scientific">Tanacetum coccineum</name>
    <dbReference type="NCBI Taxonomy" id="301880"/>
    <lineage>
        <taxon>Eukaryota</taxon>
        <taxon>Viridiplantae</taxon>
        <taxon>Streptophyta</taxon>
        <taxon>Embryophyta</taxon>
        <taxon>Tracheophyta</taxon>
        <taxon>Spermatophyta</taxon>
        <taxon>Magnoliopsida</taxon>
        <taxon>eudicotyledons</taxon>
        <taxon>Gunneridae</taxon>
        <taxon>Pentapetalae</taxon>
        <taxon>asterids</taxon>
        <taxon>campanulids</taxon>
        <taxon>Asterales</taxon>
        <taxon>Asteraceae</taxon>
        <taxon>Asteroideae</taxon>
        <taxon>Anthemideae</taxon>
        <taxon>Anthemidinae</taxon>
        <taxon>Tanacetum</taxon>
    </lineage>
</organism>
<evidence type="ECO:0000313" key="2">
    <source>
        <dbReference type="Proteomes" id="UP001151760"/>
    </source>
</evidence>
<name>A0ABQ5CD77_9ASTR</name>
<accession>A0ABQ5CD77</accession>
<gene>
    <name evidence="1" type="ORF">Tco_0894967</name>
</gene>